<protein>
    <submittedName>
        <fullName evidence="3">Uncharacterized protein</fullName>
    </submittedName>
</protein>
<comment type="caution">
    <text evidence="3">The sequence shown here is derived from an EMBL/GenBank/DDBJ whole genome shotgun (WGS) entry which is preliminary data.</text>
</comment>
<feature type="signal peptide" evidence="2">
    <location>
        <begin position="1"/>
        <end position="21"/>
    </location>
</feature>
<evidence type="ECO:0000256" key="1">
    <source>
        <dbReference type="SAM" id="MobiDB-lite"/>
    </source>
</evidence>
<dbReference type="EMBL" id="VFPG01000002">
    <property type="protein sequence ID" value="TQM26395.1"/>
    <property type="molecule type" value="Genomic_DNA"/>
</dbReference>
<keyword evidence="2" id="KW-0732">Signal</keyword>
<keyword evidence="4" id="KW-1185">Reference proteome</keyword>
<evidence type="ECO:0000313" key="3">
    <source>
        <dbReference type="EMBL" id="TQM26395.1"/>
    </source>
</evidence>
<organism evidence="3 4">
    <name type="scientific">Nocardia bhagyanarayanae</name>
    <dbReference type="NCBI Taxonomy" id="1215925"/>
    <lineage>
        <taxon>Bacteria</taxon>
        <taxon>Bacillati</taxon>
        <taxon>Actinomycetota</taxon>
        <taxon>Actinomycetes</taxon>
        <taxon>Mycobacteriales</taxon>
        <taxon>Nocardiaceae</taxon>
        <taxon>Nocardia</taxon>
    </lineage>
</organism>
<name>A0A543EXU4_9NOCA</name>
<sequence>MPNRATSTRIITAAVAGGALAAALGLGPDWSAGATPPESNTVPVQTGPEDPSGERP</sequence>
<feature type="chain" id="PRO_5021802552" evidence="2">
    <location>
        <begin position="22"/>
        <end position="56"/>
    </location>
</feature>
<reference evidence="3 4" key="1">
    <citation type="submission" date="2019-06" db="EMBL/GenBank/DDBJ databases">
        <title>Sequencing the genomes of 1000 actinobacteria strains.</title>
        <authorList>
            <person name="Klenk H.-P."/>
        </authorList>
    </citation>
    <scope>NUCLEOTIDE SEQUENCE [LARGE SCALE GENOMIC DNA]</scope>
    <source>
        <strain evidence="3 4">DSM 103495</strain>
    </source>
</reference>
<proteinExistence type="predicted"/>
<dbReference type="Proteomes" id="UP000316331">
    <property type="component" value="Unassembled WGS sequence"/>
</dbReference>
<gene>
    <name evidence="3" type="ORF">FB390_6587</name>
</gene>
<evidence type="ECO:0000313" key="4">
    <source>
        <dbReference type="Proteomes" id="UP000316331"/>
    </source>
</evidence>
<accession>A0A543EXU4</accession>
<dbReference type="AlphaFoldDB" id="A0A543EXU4"/>
<evidence type="ECO:0000256" key="2">
    <source>
        <dbReference type="SAM" id="SignalP"/>
    </source>
</evidence>
<dbReference type="RefSeq" id="WP_185757369.1">
    <property type="nucleotide sequence ID" value="NZ_VFPG01000002.1"/>
</dbReference>
<feature type="region of interest" description="Disordered" evidence="1">
    <location>
        <begin position="26"/>
        <end position="56"/>
    </location>
</feature>